<accession>A0A370QGJ8</accession>
<feature type="region of interest" description="Disordered" evidence="6">
    <location>
        <begin position="1986"/>
        <end position="2012"/>
    </location>
</feature>
<dbReference type="Pfam" id="PF13332">
    <property type="entry name" value="Fil_haemagg_2"/>
    <property type="match status" value="3"/>
</dbReference>
<comment type="subcellular location">
    <subcellularLocation>
        <location evidence="1">Target cell</location>
        <location evidence="1">Target cell cytoplasm</location>
    </subcellularLocation>
</comment>
<dbReference type="Gene3D" id="2.160.20.10">
    <property type="entry name" value="Single-stranded right-handed beta-helix, Pectin lyase-like"/>
    <property type="match status" value="1"/>
</dbReference>
<name>A0A370QGJ8_9GAMM</name>
<dbReference type="InterPro" id="IPR008638">
    <property type="entry name" value="FhaB/CdiA-like_TPS"/>
</dbReference>
<evidence type="ECO:0000259" key="7">
    <source>
        <dbReference type="SMART" id="SM00912"/>
    </source>
</evidence>
<dbReference type="InterPro" id="IPR024973">
    <property type="entry name" value="ESPR"/>
</dbReference>
<proteinExistence type="inferred from homology"/>
<keyword evidence="9" id="KW-1185">Reference proteome</keyword>
<dbReference type="InterPro" id="IPR025157">
    <property type="entry name" value="Hemagglutinin_rpt"/>
</dbReference>
<evidence type="ECO:0000256" key="2">
    <source>
        <dbReference type="ARBA" id="ARBA00022656"/>
    </source>
</evidence>
<dbReference type="InterPro" id="IPR010069">
    <property type="entry name" value="CdiA_FHA1_rpt"/>
</dbReference>
<evidence type="ECO:0000256" key="1">
    <source>
        <dbReference type="ARBA" id="ARBA00004219"/>
    </source>
</evidence>
<feature type="compositionally biased region" description="Low complexity" evidence="6">
    <location>
        <begin position="2230"/>
        <end position="2250"/>
    </location>
</feature>
<dbReference type="NCBIfam" id="TIGR01901">
    <property type="entry name" value="adhes_NPXG"/>
    <property type="match status" value="1"/>
</dbReference>
<dbReference type="EMBL" id="QRAP01000009">
    <property type="protein sequence ID" value="RDK87488.1"/>
    <property type="molecule type" value="Genomic_DNA"/>
</dbReference>
<dbReference type="SMART" id="SM00912">
    <property type="entry name" value="Haemagg_act"/>
    <property type="match status" value="1"/>
</dbReference>
<dbReference type="InterPro" id="IPR008619">
    <property type="entry name" value="Filamentous_hemagglutn_rpt"/>
</dbReference>
<feature type="compositionally biased region" description="Polar residues" evidence="6">
    <location>
        <begin position="2333"/>
        <end position="2345"/>
    </location>
</feature>
<feature type="compositionally biased region" description="Low complexity" evidence="6">
    <location>
        <begin position="1986"/>
        <end position="1995"/>
    </location>
</feature>
<sequence>MNKNLYRIIFNKARGMLMVVADIARSGRAGSGRASRPGHAPGKLTGTLNPLRLCLWLALGAVLPVQAGVVADRNAPGNQQPTIISSANGTPQVNIQTPSQGGVSRNVYSQFDVDKKGVILNNSHANTQTQLGGMITANPWLAKGEAKVILNEVNTRDPSKLNGFIEVAGRKAQVIIANPAGITCDGCGFINANRATLTTGNVQMNNGLVTGYDVERGEIVVQGNGLDASRADHTDLIARSVKVNAGIWANELNVTTGANRVDAQHQTISAKSADSATRSAFALDVSQIGGMYAGKIRLRGTEQGLGVRNAGTIGASAGDVVVNADGSISNSGAISAAQNLRIDAQGGVSNQGTLYASGNTSLTARDAVNNSGIIAARNDTTLNAASITNSASGALAAGMNGDGKLGGSGNLTLNSKGMLTSNGQNLAASSMNVHASAIDLSGSQTGATDITLNATQGDISTANASVAASGKLSAITSGVVNNDGGKVSADKLELTARRLSNQKGTLQQVGKADLQLAMQEGINNRAGTIASNGNNLTLSGSAINNQQGSIIHAGEGRLDIRTGRFDGDGGTMVSNGSLALRGTDLKLDNTVTQAGNITIQADSLSHRKGQMTHSGKGRMQLDIANALDNQGGTITAGGNIALNAAQLNNLSGSLIAADASDLSLFLTGELDNRDGLIAAAGSLNSLSNTVDNRGGLIQGGTLLSLDTRGYTLLNADSGEQGGLLSFGDMRLTTGDIDNHNGLIAAKTLDAATGNINNQSGRLVADAQLALSSGAIDNRAGALQSGGELRLDSRGEKLDNAAGLLAANGALALAVGEVDNRNGQLLSGAGATLNTAGFDNRGGQLTALGDFSLTTLTLQNDDAGMIQSGGDLRLDTQNMRLSNANGGGITSQGNLTLFSGDVNNQSGFIISNQQLTFNGGAVNNRAGQIVALGGLSATSLALDNTGGTLQSGGALHWDTRGYLLSNLNGTLSAQGALTLNAGDTDNRNGLLAAGGAINLATGALDNRNGGQIAATESLTLTSADINNQQGQIQALGELTLNALSALLNNSDGLIQGGGAVTLNAADVLNRDTLAEGKGIQGSDVSVNAGGLDNTGGKILADNALSLALDGLLNNSNGLLSTQKTASITAHDVLNTAGSIEAGENLRLKADALSGDGKLLSLGDMTLTLNQDLHNTGSIQANHDLHIATTGSVINDVLIQAGNLLDVAANAILNNQDAEISAGTTQLTAANTITNYGLIDGFYTRLNGATVNNIGSGRIYGDALAIQAGTLNNLALDGQAATIAARQRLDLGVGVLNNRDHALIYSDGSLALGGTLNADYLATGQASVLNNHSSTIESAGDMALNVATLNNVNDRFELENVLVSQEDISEYEVARLNNGVRYNDKDYNIYIYWDEVRILCIEGVICHTTDGDRFTHYQYTRTVTEDRVKESEPGKIIAGGDLSINADKVFNDKSQIVAGGQLALQARDVENVEVAAYRQINDDGTATNYWRKRNKGGDSSKMETVDYTPPTVIQGITLKPSTIEEYTQTQGSGLSLDDRQAADINGDIQGTGSLNLGDINAPGAGAALPSAPGAVTLPPGKTFEVNAGEDGNVVRITGPNTQLPDNSLFQVRPDSTAGYLVETDPRFTNNKKWLGSDYMMEAFTTDPNNVLKRLGDGYYEQKLIREQVIAMTGNRYLGGYNNDEEQYKALMNNGVEFGKKYGLTLGVALTPEQMSLLTGDMVWMVAQTVRLPDGSTQQVLVPQVYAVVKEGDLDGSGALLAGKYVALNLAGDLTNSGRINGQQSTQILADNINNLGGIIRGNDVALQARTDINNVGGMISAGQSLLAGAGRDINATTTTRTAQSANGDFSRTTIDRVAGFYVEQPDGKLVLQAGRDVNLTAAQVVNSGDGGQTTLAAGRDLNLGTVTTGSRDDLNFSNNNWAHHAQTQQVGSDVVGKGDVTLAAQHDVNITAGNVSAGQQLGVAAGNDINVQHATDTASFDQYYKTTGSSSVGSKTTSETRHTFNEQSVNGSRLGGDTVTMQAGNNLTVTGSSVAGTNDVSLSAGNNLTIQAATESRDEMHMYREKKSGISGTGGIGVSVGTQSVKTTDDSTTLSSVGSTVGSAQGNVSLTAGNQLTVKGSDVLSGQNMTLTGKEVNILAAENQSSQTHKVEQKQSGLTLALSGAAGSALSGAVQAVQDAKKEDDSRLSALQGTKAALAGVQASQALRLDDAKGAADASNNNTIGVSVSYGSQSSTSTQTQTNTTSQGSSLTAGKNLTVNATGGDLNVQGSQLQAGSDILLSAERDVNLLSGQNTSRLDGKNESRGGSVGVGISAGGGGMGVNISASANKGKGSESGNGTTHTETTVNAGNQVTIVSGRDTTLKGAQVSGERVKAEVGRDLTLISEQDSDRYDMKQQNVSGGISVPVGTGIGGSLSVNASQDKMHSNYDSVQEQTGIFAGKGGFDITVGKHTQLDGAVIGSTATSDKNRLDTGTLGFSDIENKADFKVEHQSAGMSTGGSIGGQFAGNMANSLLVGADNEGHASSTTKSAVSEGTITIRDKENQQQDVADLSRDVEHANQTLSPIFDKEKEQERLKQAQLIGEIGNQVADIARTEGDIAATRAANEKLKNIEQSDVDAAKKALAQQGKTDITDKDIQNQIYQTAYDQAMNESGFGTGGKYQQAIQAATAAVQGLAGGDLKAALAGGAAPYLAEVVKSMTTDPVTGKVNAEANLTAHAILNAALALAQDKNAMAGAAGALTGEAMGMLALELYGKKADELTETQKQTISAFATLAAGLAGGLAGDSTADVVAGAQAGKTTVENNSMGAVGSDLGFWFAKIPDCDITCKGQLAGDIAEANAAVSAGMINVTGLSLLTAEQAAMWALGAGMNTAFQYADKGEINPVNAVITGWANVASMGHGFWGTVGWNAGGGALINQINGDDPLTGAITTGAGAGLGYGVGNYLVKPAANSAGKWLTGGWDPKFDPNWLKYTDIRGQLGVRKDMLPNNIPGALGNTSGSFLSEFGSSVIQDKIDGRNNKK</sequence>
<keyword evidence="3" id="KW-1266">Target cell cytoplasm</keyword>
<feature type="region of interest" description="Disordered" evidence="6">
    <location>
        <begin position="2228"/>
        <end position="2251"/>
    </location>
</feature>
<dbReference type="InterPro" id="IPR011050">
    <property type="entry name" value="Pectin_lyase_fold/virulence"/>
</dbReference>
<dbReference type="GO" id="GO:0003824">
    <property type="term" value="F:catalytic activity"/>
    <property type="evidence" value="ECO:0007669"/>
    <property type="project" value="UniProtKB-ARBA"/>
</dbReference>
<reference evidence="8 9" key="1">
    <citation type="submission" date="2018-07" db="EMBL/GenBank/DDBJ databases">
        <title>Genomic Encyclopedia of Type Strains, Phase IV (KMG-IV): sequencing the most valuable type-strain genomes for metagenomic binning, comparative biology and taxonomic classification.</title>
        <authorList>
            <person name="Goeker M."/>
        </authorList>
    </citation>
    <scope>NUCLEOTIDE SEQUENCE [LARGE SCALE GENOMIC DNA]</scope>
    <source>
        <strain evidence="8 9">DSM 103736</strain>
    </source>
</reference>
<gene>
    <name evidence="8" type="ORF">C8D90_10983</name>
</gene>
<evidence type="ECO:0000256" key="4">
    <source>
        <dbReference type="ARBA" id="ARBA00023026"/>
    </source>
</evidence>
<dbReference type="InterPro" id="IPR012334">
    <property type="entry name" value="Pectin_lyas_fold"/>
</dbReference>
<dbReference type="Pfam" id="PF04829">
    <property type="entry name" value="PT-VENN"/>
    <property type="match status" value="1"/>
</dbReference>
<comment type="similarity">
    <text evidence="5">In the N-terminal section; belongs to the CdiA toxin family.</text>
</comment>
<evidence type="ECO:0000256" key="6">
    <source>
        <dbReference type="SAM" id="MobiDB-lite"/>
    </source>
</evidence>
<feature type="domain" description="Filamentous haemagglutinin FhaB/tRNA nuclease CdiA-like TPS" evidence="7">
    <location>
        <begin position="87"/>
        <end position="207"/>
    </location>
</feature>
<dbReference type="Proteomes" id="UP000254848">
    <property type="component" value="Unassembled WGS sequence"/>
</dbReference>
<feature type="region of interest" description="Disordered" evidence="6">
    <location>
        <begin position="2291"/>
        <end position="2345"/>
    </location>
</feature>
<dbReference type="SUPFAM" id="SSF51126">
    <property type="entry name" value="Pectin lyase-like"/>
    <property type="match status" value="2"/>
</dbReference>
<dbReference type="Pfam" id="PF05594">
    <property type="entry name" value="Fil_haemagg"/>
    <property type="match status" value="10"/>
</dbReference>
<keyword evidence="4" id="KW-0843">Virulence</keyword>
<dbReference type="Pfam" id="PF13018">
    <property type="entry name" value="ESPR"/>
    <property type="match status" value="1"/>
</dbReference>
<dbReference type="InterPro" id="IPR006914">
    <property type="entry name" value="VENN_dom"/>
</dbReference>
<feature type="compositionally biased region" description="Gly residues" evidence="6">
    <location>
        <begin position="2305"/>
        <end position="2319"/>
    </location>
</feature>
<keyword evidence="2" id="KW-0800">Toxin</keyword>
<evidence type="ECO:0000313" key="9">
    <source>
        <dbReference type="Proteomes" id="UP000254848"/>
    </source>
</evidence>
<dbReference type="NCBIfam" id="TIGR01731">
    <property type="entry name" value="fil_hemag_20aa"/>
    <property type="match status" value="30"/>
</dbReference>
<protein>
    <submittedName>
        <fullName evidence="8">Filamentous hemagglutinin</fullName>
    </submittedName>
</protein>
<evidence type="ECO:0000313" key="8">
    <source>
        <dbReference type="EMBL" id="RDK87488.1"/>
    </source>
</evidence>
<dbReference type="GO" id="GO:0090729">
    <property type="term" value="F:toxin activity"/>
    <property type="evidence" value="ECO:0007669"/>
    <property type="project" value="UniProtKB-KW"/>
</dbReference>
<dbReference type="OrthoDB" id="2664633at2"/>
<evidence type="ECO:0000256" key="3">
    <source>
        <dbReference type="ARBA" id="ARBA00022913"/>
    </source>
</evidence>
<dbReference type="RefSeq" id="WP_115459798.1">
    <property type="nucleotide sequence ID" value="NZ_QRAP01000009.1"/>
</dbReference>
<dbReference type="Pfam" id="PF05860">
    <property type="entry name" value="TPS"/>
    <property type="match status" value="1"/>
</dbReference>
<comment type="caution">
    <text evidence="8">The sequence shown here is derived from an EMBL/GenBank/DDBJ whole genome shotgun (WGS) entry which is preliminary data.</text>
</comment>
<organism evidence="8 9">
    <name type="scientific">Enterobacillus tribolii</name>
    <dbReference type="NCBI Taxonomy" id="1487935"/>
    <lineage>
        <taxon>Bacteria</taxon>
        <taxon>Pseudomonadati</taxon>
        <taxon>Pseudomonadota</taxon>
        <taxon>Gammaproteobacteria</taxon>
        <taxon>Enterobacterales</taxon>
        <taxon>Hafniaceae</taxon>
        <taxon>Enterobacillus</taxon>
    </lineage>
</organism>
<evidence type="ECO:0000256" key="5">
    <source>
        <dbReference type="ARBA" id="ARBA00024043"/>
    </source>
</evidence>